<evidence type="ECO:0000313" key="1">
    <source>
        <dbReference type="EnsemblMetazoa" id="Aqu2.1.15456_001"/>
    </source>
</evidence>
<proteinExistence type="predicted"/>
<organism evidence="1">
    <name type="scientific">Amphimedon queenslandica</name>
    <name type="common">Sponge</name>
    <dbReference type="NCBI Taxonomy" id="400682"/>
    <lineage>
        <taxon>Eukaryota</taxon>
        <taxon>Metazoa</taxon>
        <taxon>Porifera</taxon>
        <taxon>Demospongiae</taxon>
        <taxon>Heteroscleromorpha</taxon>
        <taxon>Haplosclerida</taxon>
        <taxon>Niphatidae</taxon>
        <taxon>Amphimedon</taxon>
    </lineage>
</organism>
<sequence length="658" mass="76321">MFPKDFIFYIAFAYTNYTNESVEKSAHVVMLQYLHKLKNVPIETVAEQVTYFLTLGDFLVNMGGINNVCSVFDHTVKSFLKHCELYVKAGGVSELFHVALLSISIAVKINNADKLKSTKKYNDIWNKRLTEYYKSGFNQVELRCLEEGLKAMTIILEGSPHLMAGWKDFYVIFSSKVHTLETMKEFITQSVKYLIRSGEDVSFRIDFLQPLTYMCSNASRKKKMASHFSVDANNVINEGKEFLACLISLIDEQKWNGYDYYMILESWMRIIFNLIDLSEQLHKSQLLQWIREGQINSSYFDYEYSFNKKLEDFLLRSQNLSAESLVSILSAVSNIRIRPKAQVNELKFHGHFCCGPSLEAIVTPWCPLIPQDAPPPHSVPYMQMHLMKESRSDTIDGIYQIYKDRDKLEVLFIIAREEQQQPFSPPDLRFRIIFISRRHKKDVLELAEKGHDLEVTVNITESKNEVMRALMPQESENFATLIKVVHYVIQNRVTVSLSSGISEYPNICPEDKRVLSCFLDFLCYQSLENHIDVQLAVSSSVNCIFNLLHQPIHFDYMFPKDFIFYFDLAYTNYRNESVEKNAHKVMIHYLHKLKKVPIETVAEQVEHFVKLGDFKADISSAVNLSSVFEHTAKAFLKHCELYFKRGEISEAFHVTLLL</sequence>
<dbReference type="EnsemblMetazoa" id="Aqu2.1.15456_001">
    <property type="protein sequence ID" value="Aqu2.1.15456_001"/>
    <property type="gene ID" value="Aqu2.1.15456"/>
</dbReference>
<dbReference type="AlphaFoldDB" id="A0A1X7TKM6"/>
<dbReference type="InParanoid" id="A0A1X7TKM6"/>
<name>A0A1X7TKM6_AMPQE</name>
<reference evidence="1" key="1">
    <citation type="submission" date="2017-05" db="UniProtKB">
        <authorList>
            <consortium name="EnsemblMetazoa"/>
        </authorList>
    </citation>
    <scope>IDENTIFICATION</scope>
</reference>
<accession>A0A1X7TKM6</accession>
<protein>
    <submittedName>
        <fullName evidence="1">Uncharacterized protein</fullName>
    </submittedName>
</protein>